<comment type="caution">
    <text evidence="6">The sequence shown here is derived from an EMBL/GenBank/DDBJ whole genome shotgun (WGS) entry which is preliminary data.</text>
</comment>
<dbReference type="Proteomes" id="UP000032487">
    <property type="component" value="Unassembled WGS sequence"/>
</dbReference>
<feature type="domain" description="GST N-terminal" evidence="4">
    <location>
        <begin position="1"/>
        <end position="80"/>
    </location>
</feature>
<dbReference type="SFLD" id="SFLDS00019">
    <property type="entry name" value="Glutathione_Transferase_(cytos"/>
    <property type="match status" value="1"/>
</dbReference>
<accession>A0A0D9AMR9</accession>
<dbReference type="RefSeq" id="WP_045161834.1">
    <property type="nucleotide sequence ID" value="NZ_JYHV01000015.1"/>
</dbReference>
<organism evidence="6 7">
    <name type="scientific">Stutzerimonas stutzeri</name>
    <name type="common">Pseudomonas stutzeri</name>
    <dbReference type="NCBI Taxonomy" id="316"/>
    <lineage>
        <taxon>Bacteria</taxon>
        <taxon>Pseudomonadati</taxon>
        <taxon>Pseudomonadota</taxon>
        <taxon>Gammaproteobacteria</taxon>
        <taxon>Pseudomonadales</taxon>
        <taxon>Pseudomonadaceae</taxon>
        <taxon>Stutzerimonas</taxon>
    </lineage>
</organism>
<reference evidence="6 7" key="1">
    <citation type="submission" date="2015-02" db="EMBL/GenBank/DDBJ databases">
        <title>Draft genome sequence of Pseudomonas stutzeri NT0128 isolated from wheat (Triticum turgidum) rhizosphere.</title>
        <authorList>
            <person name="Tovi N."/>
            <person name="Frenk S."/>
            <person name="Hadar Y."/>
            <person name="Minz D."/>
        </authorList>
    </citation>
    <scope>NUCLEOTIDE SEQUENCE [LARGE SCALE GENOMIC DNA]</scope>
    <source>
        <strain evidence="6 7">NT0128</strain>
    </source>
</reference>
<dbReference type="InterPro" id="IPR004045">
    <property type="entry name" value="Glutathione_S-Trfase_N"/>
</dbReference>
<evidence type="ECO:0000313" key="7">
    <source>
        <dbReference type="Proteomes" id="UP000032487"/>
    </source>
</evidence>
<dbReference type="InterPro" id="IPR040079">
    <property type="entry name" value="Glutathione_S-Trfase"/>
</dbReference>
<keyword evidence="2 6" id="KW-0808">Transferase</keyword>
<feature type="domain" description="GST C-terminal" evidence="5">
    <location>
        <begin position="85"/>
        <end position="214"/>
    </location>
</feature>
<evidence type="ECO:0000256" key="1">
    <source>
        <dbReference type="ARBA" id="ARBA00007409"/>
    </source>
</evidence>
<dbReference type="PATRIC" id="fig|316.101.peg.843"/>
<sequence length="219" mass="24803">MIKLYGTPPTRALRVIWLLNELGLDYEMLPVGILEGENRQSEFLALNPAAKVPVLVDGSLVVTESAAIQLYLAEKYPQAGFIPESVEDRAQMYRWIFFLMTEIEQPLWRIVRHTFLYPEEKRLPQDIELAKLECLEMVAVLERHMRDRAFLVADRISVADFNAAYTLDWANEEKMLEGAPRLKAYLQSMYARPKAPPTIAEAFAALESQAVTGDATVAG</sequence>
<evidence type="ECO:0000259" key="5">
    <source>
        <dbReference type="PROSITE" id="PS50405"/>
    </source>
</evidence>
<dbReference type="InterPro" id="IPR010987">
    <property type="entry name" value="Glutathione-S-Trfase_C-like"/>
</dbReference>
<name>A0A0D9AMR9_STUST</name>
<evidence type="ECO:0000256" key="2">
    <source>
        <dbReference type="ARBA" id="ARBA00022679"/>
    </source>
</evidence>
<dbReference type="InterPro" id="IPR036282">
    <property type="entry name" value="Glutathione-S-Trfase_C_sf"/>
</dbReference>
<evidence type="ECO:0000313" key="6">
    <source>
        <dbReference type="EMBL" id="KJH82288.1"/>
    </source>
</evidence>
<dbReference type="SFLD" id="SFLDG01150">
    <property type="entry name" value="Main.1:_Beta-like"/>
    <property type="match status" value="1"/>
</dbReference>
<dbReference type="EMBL" id="JYHV01000015">
    <property type="protein sequence ID" value="KJH82288.1"/>
    <property type="molecule type" value="Genomic_DNA"/>
</dbReference>
<dbReference type="InterPro" id="IPR004046">
    <property type="entry name" value="GST_C"/>
</dbReference>
<evidence type="ECO:0000256" key="3">
    <source>
        <dbReference type="RuleBase" id="RU003494"/>
    </source>
</evidence>
<dbReference type="CDD" id="cd03046">
    <property type="entry name" value="GST_N_GTT1_like"/>
    <property type="match status" value="1"/>
</dbReference>
<evidence type="ECO:0000259" key="4">
    <source>
        <dbReference type="PROSITE" id="PS50404"/>
    </source>
</evidence>
<dbReference type="CDD" id="cd03207">
    <property type="entry name" value="GST_C_8"/>
    <property type="match status" value="1"/>
</dbReference>
<dbReference type="OrthoDB" id="5740960at2"/>
<protein>
    <submittedName>
        <fullName evidence="6">Glutathione S-transferase</fullName>
    </submittedName>
</protein>
<dbReference type="FunFam" id="3.40.30.10:FF:000039">
    <property type="entry name" value="Glutathione S-transferase domain"/>
    <property type="match status" value="1"/>
</dbReference>
<comment type="similarity">
    <text evidence="1 3">Belongs to the GST superfamily.</text>
</comment>
<dbReference type="PROSITE" id="PS50405">
    <property type="entry name" value="GST_CTER"/>
    <property type="match status" value="1"/>
</dbReference>
<gene>
    <name evidence="6" type="ORF">UF78_09090</name>
</gene>
<dbReference type="Pfam" id="PF02798">
    <property type="entry name" value="GST_N"/>
    <property type="match status" value="1"/>
</dbReference>
<dbReference type="AlphaFoldDB" id="A0A0D9AMR9"/>
<dbReference type="InterPro" id="IPR036249">
    <property type="entry name" value="Thioredoxin-like_sf"/>
</dbReference>
<dbReference type="PROSITE" id="PS50404">
    <property type="entry name" value="GST_NTER"/>
    <property type="match status" value="1"/>
</dbReference>
<dbReference type="SUPFAM" id="SSF52833">
    <property type="entry name" value="Thioredoxin-like"/>
    <property type="match status" value="1"/>
</dbReference>
<dbReference type="Gene3D" id="3.40.30.10">
    <property type="entry name" value="Glutaredoxin"/>
    <property type="match status" value="1"/>
</dbReference>
<dbReference type="PANTHER" id="PTHR44051">
    <property type="entry name" value="GLUTATHIONE S-TRANSFERASE-RELATED"/>
    <property type="match status" value="1"/>
</dbReference>
<dbReference type="GO" id="GO:0016740">
    <property type="term" value="F:transferase activity"/>
    <property type="evidence" value="ECO:0007669"/>
    <property type="project" value="UniProtKB-KW"/>
</dbReference>
<dbReference type="PANTHER" id="PTHR44051:SF8">
    <property type="entry name" value="GLUTATHIONE S-TRANSFERASE GSTA"/>
    <property type="match status" value="1"/>
</dbReference>
<dbReference type="SFLD" id="SFLDG00358">
    <property type="entry name" value="Main_(cytGST)"/>
    <property type="match status" value="1"/>
</dbReference>
<dbReference type="SUPFAM" id="SSF47616">
    <property type="entry name" value="GST C-terminal domain-like"/>
    <property type="match status" value="1"/>
</dbReference>
<dbReference type="Gene3D" id="1.20.1050.10">
    <property type="match status" value="1"/>
</dbReference>
<dbReference type="Pfam" id="PF00043">
    <property type="entry name" value="GST_C"/>
    <property type="match status" value="1"/>
</dbReference>
<proteinExistence type="inferred from homology"/>